<dbReference type="EMBL" id="ATHO01000131">
    <property type="protein sequence ID" value="EQB03811.1"/>
    <property type="molecule type" value="Genomic_DNA"/>
</dbReference>
<dbReference type="PANTHER" id="PTHR43048:SF3">
    <property type="entry name" value="METHYLMALONYL-COA EPIMERASE, MITOCHONDRIAL"/>
    <property type="match status" value="1"/>
</dbReference>
<dbReference type="GO" id="GO:0004493">
    <property type="term" value="F:methylmalonyl-CoA epimerase activity"/>
    <property type="evidence" value="ECO:0007669"/>
    <property type="project" value="TreeGrafter"/>
</dbReference>
<dbReference type="PANTHER" id="PTHR43048">
    <property type="entry name" value="METHYLMALONYL-COA EPIMERASE"/>
    <property type="match status" value="1"/>
</dbReference>
<proteinExistence type="predicted"/>
<sequence>MLFERVDRVIALVDDIDKARDFFSDLLGWKFDDVIRSEEQQIAVTLAGRHGFELGQPLSDGHPVGAAEMKHLADHGPCLRTFVIKVSNLDEAVAHFRKRGIEPLMINSIGPAREAFYDASQTYGISFLLNEYPEPHPMSLIGKKVEQEGG</sequence>
<evidence type="ECO:0000256" key="1">
    <source>
        <dbReference type="ARBA" id="ARBA00022723"/>
    </source>
</evidence>
<dbReference type="PATRIC" id="fig|1329909.3.peg.2793"/>
<dbReference type="GO" id="GO:0046491">
    <property type="term" value="P:L-methylmalonyl-CoA metabolic process"/>
    <property type="evidence" value="ECO:0007669"/>
    <property type="project" value="TreeGrafter"/>
</dbReference>
<evidence type="ECO:0000313" key="3">
    <source>
        <dbReference type="EMBL" id="EQB03811.1"/>
    </source>
</evidence>
<gene>
    <name evidence="3" type="ORF">L288_14525</name>
</gene>
<evidence type="ECO:0000259" key="2">
    <source>
        <dbReference type="PROSITE" id="PS51819"/>
    </source>
</evidence>
<dbReference type="Pfam" id="PF00903">
    <property type="entry name" value="Glyoxalase"/>
    <property type="match status" value="1"/>
</dbReference>
<dbReference type="SUPFAM" id="SSF54593">
    <property type="entry name" value="Glyoxalase/Bleomycin resistance protein/Dihydroxybiphenyl dioxygenase"/>
    <property type="match status" value="1"/>
</dbReference>
<dbReference type="InterPro" id="IPR051785">
    <property type="entry name" value="MMCE/EMCE_epimerase"/>
</dbReference>
<keyword evidence="4" id="KW-1185">Reference proteome</keyword>
<name>T0GJA7_9SPHN</name>
<feature type="domain" description="VOC" evidence="2">
    <location>
        <begin position="5"/>
        <end position="143"/>
    </location>
</feature>
<dbReference type="Gene3D" id="3.10.180.10">
    <property type="entry name" value="2,3-Dihydroxybiphenyl 1,2-Dioxygenase, domain 1"/>
    <property type="match status" value="1"/>
</dbReference>
<comment type="caution">
    <text evidence="3">The sequence shown here is derived from an EMBL/GenBank/DDBJ whole genome shotgun (WGS) entry which is preliminary data.</text>
</comment>
<evidence type="ECO:0000313" key="4">
    <source>
        <dbReference type="Proteomes" id="UP000015525"/>
    </source>
</evidence>
<reference evidence="3 4" key="1">
    <citation type="journal article" date="2013" name="Genome Announc.">
        <title>Draft Genome Sequence of Sphingobium quisquiliarum Strain P25T, a Novel Hexachlorocyclohexane (HCH)-Degrading Bacterium Isolated from an HCH Dumpsite.</title>
        <authorList>
            <person name="Kumar Singh A."/>
            <person name="Sangwan N."/>
            <person name="Sharma A."/>
            <person name="Gupta V."/>
            <person name="Khurana J.P."/>
            <person name="Lal R."/>
        </authorList>
    </citation>
    <scope>NUCLEOTIDE SEQUENCE [LARGE SCALE GENOMIC DNA]</scope>
    <source>
        <strain evidence="3 4">P25</strain>
    </source>
</reference>
<organism evidence="3 4">
    <name type="scientific">Sphingobium quisquiliarum P25</name>
    <dbReference type="NCBI Taxonomy" id="1329909"/>
    <lineage>
        <taxon>Bacteria</taxon>
        <taxon>Pseudomonadati</taxon>
        <taxon>Pseudomonadota</taxon>
        <taxon>Alphaproteobacteria</taxon>
        <taxon>Sphingomonadales</taxon>
        <taxon>Sphingomonadaceae</taxon>
        <taxon>Sphingobium</taxon>
    </lineage>
</organism>
<accession>T0GJA7</accession>
<keyword evidence="1" id="KW-0479">Metal-binding</keyword>
<dbReference type="Proteomes" id="UP000015525">
    <property type="component" value="Unassembled WGS sequence"/>
</dbReference>
<dbReference type="InterPro" id="IPR004360">
    <property type="entry name" value="Glyas_Fos-R_dOase_dom"/>
</dbReference>
<dbReference type="AlphaFoldDB" id="T0GJA7"/>
<dbReference type="InterPro" id="IPR037523">
    <property type="entry name" value="VOC_core"/>
</dbReference>
<dbReference type="InterPro" id="IPR029068">
    <property type="entry name" value="Glyas_Bleomycin-R_OHBP_Dase"/>
</dbReference>
<dbReference type="GO" id="GO:0046872">
    <property type="term" value="F:metal ion binding"/>
    <property type="evidence" value="ECO:0007669"/>
    <property type="project" value="UniProtKB-KW"/>
</dbReference>
<dbReference type="PROSITE" id="PS51819">
    <property type="entry name" value="VOC"/>
    <property type="match status" value="1"/>
</dbReference>
<dbReference type="RefSeq" id="WP_021239021.1">
    <property type="nucleotide sequence ID" value="NZ_ATHO01000131.1"/>
</dbReference>
<protein>
    <recommendedName>
        <fullName evidence="2">VOC domain-containing protein</fullName>
    </recommendedName>
</protein>